<sequence>MKNSQNSPVSSADTQLFSDIRDLIEEARSATAVAVNAGLSLMYWRVGQRIQQEILKGGRAEYGKEILPALASKLTKEYGRGWSERNLAYMARFADIFQDVEILQALCAKLSWTHFKTIIYIDDPLKRDFYAEMCRMENWSTRTLQKKVDSMLYERTALSGKPEEIIEHELEQLRKEDRLTPDLVFRDPYFLDFLGLKDRYLEKDLEDAILRELEQFLLELGSGFAFLARQKRIQLDNDDYYIDLLFYHRSLKSLVAVELKLGEFKPADMGQMELYLRWLDKYERQAGENRPLGIIFCAGKKQELVELLELGQSGIHVAEYLTELPPRSILQQKLHAAVERSRQRLERKKS</sequence>
<gene>
    <name evidence="3" type="ORF">VU01_10528</name>
</gene>
<evidence type="ECO:0000259" key="1">
    <source>
        <dbReference type="Pfam" id="PF06250"/>
    </source>
</evidence>
<accession>A0A444JGB6</accession>
<dbReference type="Pfam" id="PF06250">
    <property type="entry name" value="YhcG_C"/>
    <property type="match status" value="1"/>
</dbReference>
<dbReference type="InterPro" id="IPR009362">
    <property type="entry name" value="YhcG_C"/>
</dbReference>
<evidence type="ECO:0000313" key="4">
    <source>
        <dbReference type="Proteomes" id="UP000288892"/>
    </source>
</evidence>
<dbReference type="Gene3D" id="3.40.1350.10">
    <property type="match status" value="1"/>
</dbReference>
<evidence type="ECO:0000259" key="2">
    <source>
        <dbReference type="Pfam" id="PF17761"/>
    </source>
</evidence>
<feature type="domain" description="YhcG PDDEXK nuclease" evidence="1">
    <location>
        <begin position="184"/>
        <end position="334"/>
    </location>
</feature>
<keyword evidence="3" id="KW-0540">Nuclease</keyword>
<organism evidence="3 4">
    <name type="scientific">Candidatus Electrothrix marina</name>
    <dbReference type="NCBI Taxonomy" id="1859130"/>
    <lineage>
        <taxon>Bacteria</taxon>
        <taxon>Pseudomonadati</taxon>
        <taxon>Thermodesulfobacteriota</taxon>
        <taxon>Desulfobulbia</taxon>
        <taxon>Desulfobulbales</taxon>
        <taxon>Desulfobulbaceae</taxon>
        <taxon>Candidatus Electrothrix</taxon>
    </lineage>
</organism>
<protein>
    <submittedName>
        <fullName evidence="3">Putative nuclease of restriction endonuclease-like (RecB) superfamily, DUF1016 family</fullName>
    </submittedName>
</protein>
<name>A0A444JGB6_9BACT</name>
<dbReference type="GO" id="GO:0003676">
    <property type="term" value="F:nucleic acid binding"/>
    <property type="evidence" value="ECO:0007669"/>
    <property type="project" value="InterPro"/>
</dbReference>
<keyword evidence="3" id="KW-0378">Hydrolase</keyword>
<keyword evidence="3" id="KW-0255">Endonuclease</keyword>
<evidence type="ECO:0000313" key="3">
    <source>
        <dbReference type="EMBL" id="RWX51998.1"/>
    </source>
</evidence>
<dbReference type="InterPro" id="IPR053148">
    <property type="entry name" value="PD-DEXK-like_domain"/>
</dbReference>
<proteinExistence type="predicted"/>
<keyword evidence="4" id="KW-1185">Reference proteome</keyword>
<dbReference type="Proteomes" id="UP000288892">
    <property type="component" value="Unassembled WGS sequence"/>
</dbReference>
<dbReference type="Pfam" id="PF17761">
    <property type="entry name" value="DUF1016_N"/>
    <property type="match status" value="1"/>
</dbReference>
<dbReference type="InterPro" id="IPR011856">
    <property type="entry name" value="tRNA_endonuc-like_dom_sf"/>
</dbReference>
<feature type="domain" description="YhcG N-terminal" evidence="2">
    <location>
        <begin position="19"/>
        <end position="155"/>
    </location>
</feature>
<dbReference type="PANTHER" id="PTHR30547">
    <property type="entry name" value="UNCHARACTERIZED PROTEIN YHCG-RELATED"/>
    <property type="match status" value="1"/>
</dbReference>
<comment type="caution">
    <text evidence="3">The sequence shown here is derived from an EMBL/GenBank/DDBJ whole genome shotgun (WGS) entry which is preliminary data.</text>
</comment>
<dbReference type="PANTHER" id="PTHR30547:SF5">
    <property type="entry name" value="NUCLEASE YHCG-RELATED"/>
    <property type="match status" value="1"/>
</dbReference>
<dbReference type="GO" id="GO:0004519">
    <property type="term" value="F:endonuclease activity"/>
    <property type="evidence" value="ECO:0007669"/>
    <property type="project" value="UniProtKB-KW"/>
</dbReference>
<reference evidence="3 4" key="1">
    <citation type="submission" date="2017-01" db="EMBL/GenBank/DDBJ databases">
        <title>The cable genome- insights into the physiology and evolution of filamentous bacteria capable of sulfide oxidation via long distance electron transfer.</title>
        <authorList>
            <person name="Schreiber L."/>
            <person name="Bjerg J.T."/>
            <person name="Boggild A."/>
            <person name="Van De Vossenberg J."/>
            <person name="Meysman F."/>
            <person name="Nielsen L.P."/>
            <person name="Schramm A."/>
            <person name="Kjeldsen K.U."/>
        </authorList>
    </citation>
    <scope>NUCLEOTIDE SEQUENCE [LARGE SCALE GENOMIC DNA]</scope>
    <source>
        <strain evidence="3">A5</strain>
    </source>
</reference>
<dbReference type="EMBL" id="MTKS01000052">
    <property type="protein sequence ID" value="RWX51998.1"/>
    <property type="molecule type" value="Genomic_DNA"/>
</dbReference>
<dbReference type="AlphaFoldDB" id="A0A444JGB6"/>
<dbReference type="InterPro" id="IPR041527">
    <property type="entry name" value="YhcG_N"/>
</dbReference>